<evidence type="ECO:0000313" key="1">
    <source>
        <dbReference type="EMBL" id="JAD65725.1"/>
    </source>
</evidence>
<dbReference type="AlphaFoldDB" id="A0A0A9BX42"/>
<name>A0A0A9BX42_ARUDO</name>
<organism evidence="1">
    <name type="scientific">Arundo donax</name>
    <name type="common">Giant reed</name>
    <name type="synonym">Donax arundinaceus</name>
    <dbReference type="NCBI Taxonomy" id="35708"/>
    <lineage>
        <taxon>Eukaryota</taxon>
        <taxon>Viridiplantae</taxon>
        <taxon>Streptophyta</taxon>
        <taxon>Embryophyta</taxon>
        <taxon>Tracheophyta</taxon>
        <taxon>Spermatophyta</taxon>
        <taxon>Magnoliopsida</taxon>
        <taxon>Liliopsida</taxon>
        <taxon>Poales</taxon>
        <taxon>Poaceae</taxon>
        <taxon>PACMAD clade</taxon>
        <taxon>Arundinoideae</taxon>
        <taxon>Arundineae</taxon>
        <taxon>Arundo</taxon>
    </lineage>
</organism>
<sequence>MWIPRAPPISRRGPSHWALASSSIFPTPGVPWTADYISSI</sequence>
<protein>
    <submittedName>
        <fullName evidence="1">Uncharacterized protein</fullName>
    </submittedName>
</protein>
<dbReference type="EMBL" id="GBRH01232170">
    <property type="protein sequence ID" value="JAD65725.1"/>
    <property type="molecule type" value="Transcribed_RNA"/>
</dbReference>
<accession>A0A0A9BX42</accession>
<proteinExistence type="predicted"/>
<reference evidence="1" key="1">
    <citation type="submission" date="2014-09" db="EMBL/GenBank/DDBJ databases">
        <authorList>
            <person name="Magalhaes I.L.F."/>
            <person name="Oliveira U."/>
            <person name="Santos F.R."/>
            <person name="Vidigal T.H.D.A."/>
            <person name="Brescovit A.D."/>
            <person name="Santos A.J."/>
        </authorList>
    </citation>
    <scope>NUCLEOTIDE SEQUENCE</scope>
    <source>
        <tissue evidence="1">Shoot tissue taken approximately 20 cm above the soil surface</tissue>
    </source>
</reference>
<reference evidence="1" key="2">
    <citation type="journal article" date="2015" name="Data Brief">
        <title>Shoot transcriptome of the giant reed, Arundo donax.</title>
        <authorList>
            <person name="Barrero R.A."/>
            <person name="Guerrero F.D."/>
            <person name="Moolhuijzen P."/>
            <person name="Goolsby J.A."/>
            <person name="Tidwell J."/>
            <person name="Bellgard S.E."/>
            <person name="Bellgard M.I."/>
        </authorList>
    </citation>
    <scope>NUCLEOTIDE SEQUENCE</scope>
    <source>
        <tissue evidence="1">Shoot tissue taken approximately 20 cm above the soil surface</tissue>
    </source>
</reference>